<dbReference type="GO" id="GO:0008137">
    <property type="term" value="F:NADH dehydrogenase (ubiquinone) activity"/>
    <property type="evidence" value="ECO:0007669"/>
    <property type="project" value="UniProtKB-EC"/>
</dbReference>
<dbReference type="InterPro" id="IPR001694">
    <property type="entry name" value="NADH_UbQ_OxRdtase_su1/FPO"/>
</dbReference>
<dbReference type="GO" id="GO:0005743">
    <property type="term" value="C:mitochondrial inner membrane"/>
    <property type="evidence" value="ECO:0007669"/>
    <property type="project" value="UniProtKB-SubCell"/>
</dbReference>
<dbReference type="PANTHER" id="PTHR11432:SF3">
    <property type="entry name" value="NADH-UBIQUINONE OXIDOREDUCTASE CHAIN 1"/>
    <property type="match status" value="1"/>
</dbReference>
<gene>
    <name evidence="15" type="primary">ND1</name>
</gene>
<keyword evidence="10 13" id="KW-0496">Mitochondrion</keyword>
<evidence type="ECO:0000256" key="6">
    <source>
        <dbReference type="ARBA" id="ARBA00022692"/>
    </source>
</evidence>
<keyword evidence="6 12" id="KW-0812">Transmembrane</keyword>
<dbReference type="RefSeq" id="YP_009927487.1">
    <property type="nucleotide sequence ID" value="NC_050743.1"/>
</dbReference>
<keyword evidence="11 14" id="KW-0472">Membrane</keyword>
<feature type="transmembrane region" description="Helical" evidence="14">
    <location>
        <begin position="280"/>
        <end position="303"/>
    </location>
</feature>
<feature type="transmembrane region" description="Helical" evidence="14">
    <location>
        <begin position="107"/>
        <end position="125"/>
    </location>
</feature>
<comment type="similarity">
    <text evidence="3 12">Belongs to the complex I subunit 1 family.</text>
</comment>
<dbReference type="PANTHER" id="PTHR11432">
    <property type="entry name" value="NADH DEHYDROGENASE SUBUNIT 1"/>
    <property type="match status" value="1"/>
</dbReference>
<evidence type="ECO:0000256" key="8">
    <source>
        <dbReference type="ARBA" id="ARBA00022989"/>
    </source>
</evidence>
<evidence type="ECO:0000256" key="9">
    <source>
        <dbReference type="ARBA" id="ARBA00023075"/>
    </source>
</evidence>
<keyword evidence="8 14" id="KW-1133">Transmembrane helix</keyword>
<keyword evidence="12" id="KW-0520">NAD</keyword>
<feature type="transmembrane region" description="Helical" evidence="14">
    <location>
        <begin position="178"/>
        <end position="197"/>
    </location>
</feature>
<evidence type="ECO:0000256" key="11">
    <source>
        <dbReference type="ARBA" id="ARBA00023136"/>
    </source>
</evidence>
<dbReference type="GO" id="GO:0003954">
    <property type="term" value="F:NADH dehydrogenase activity"/>
    <property type="evidence" value="ECO:0007669"/>
    <property type="project" value="TreeGrafter"/>
</dbReference>
<comment type="catalytic activity">
    <reaction evidence="13">
        <text>a ubiquinone + NADH + 5 H(+)(in) = a ubiquinol + NAD(+) + 4 H(+)(out)</text>
        <dbReference type="Rhea" id="RHEA:29091"/>
        <dbReference type="Rhea" id="RHEA-COMP:9565"/>
        <dbReference type="Rhea" id="RHEA-COMP:9566"/>
        <dbReference type="ChEBI" id="CHEBI:15378"/>
        <dbReference type="ChEBI" id="CHEBI:16389"/>
        <dbReference type="ChEBI" id="CHEBI:17976"/>
        <dbReference type="ChEBI" id="CHEBI:57540"/>
        <dbReference type="ChEBI" id="CHEBI:57945"/>
        <dbReference type="EC" id="7.1.1.2"/>
    </reaction>
</comment>
<evidence type="ECO:0000256" key="14">
    <source>
        <dbReference type="SAM" id="Phobius"/>
    </source>
</evidence>
<accession>A0A7M3T295</accession>
<dbReference type="PROSITE" id="PS00668">
    <property type="entry name" value="COMPLEX1_ND1_2"/>
    <property type="match status" value="1"/>
</dbReference>
<feature type="transmembrane region" description="Helical" evidence="14">
    <location>
        <begin position="7"/>
        <end position="26"/>
    </location>
</feature>
<dbReference type="Pfam" id="PF00146">
    <property type="entry name" value="NADHdh"/>
    <property type="match status" value="1"/>
</dbReference>
<evidence type="ECO:0000256" key="3">
    <source>
        <dbReference type="ARBA" id="ARBA00010535"/>
    </source>
</evidence>
<evidence type="ECO:0000256" key="2">
    <source>
        <dbReference type="ARBA" id="ARBA00004448"/>
    </source>
</evidence>
<dbReference type="HAMAP" id="MF_01350">
    <property type="entry name" value="NDH1_NuoH"/>
    <property type="match status" value="1"/>
</dbReference>
<organism evidence="15">
    <name type="scientific">Pseudodendrothrips mori</name>
    <dbReference type="NCBI Taxonomy" id="1291231"/>
    <lineage>
        <taxon>Eukaryota</taxon>
        <taxon>Metazoa</taxon>
        <taxon>Ecdysozoa</taxon>
        <taxon>Arthropoda</taxon>
        <taxon>Hexapoda</taxon>
        <taxon>Insecta</taxon>
        <taxon>Pterygota</taxon>
        <taxon>Neoptera</taxon>
        <taxon>Paraneoptera</taxon>
        <taxon>Thysanoptera</taxon>
        <taxon>Terebrantia</taxon>
        <taxon>Thripoidea</taxon>
        <taxon>Thripidae</taxon>
        <taxon>Pseudodendrothrips</taxon>
    </lineage>
</organism>
<evidence type="ECO:0000256" key="7">
    <source>
        <dbReference type="ARBA" id="ARBA00022792"/>
    </source>
</evidence>
<dbReference type="AlphaFoldDB" id="A0A7M3T295"/>
<evidence type="ECO:0000256" key="5">
    <source>
        <dbReference type="ARBA" id="ARBA00022448"/>
    </source>
</evidence>
<feature type="transmembrane region" description="Helical" evidence="14">
    <location>
        <begin position="217"/>
        <end position="238"/>
    </location>
</feature>
<feature type="transmembrane region" description="Helical" evidence="14">
    <location>
        <begin position="145"/>
        <end position="166"/>
    </location>
</feature>
<evidence type="ECO:0000256" key="1">
    <source>
        <dbReference type="ARBA" id="ARBA00003257"/>
    </source>
</evidence>
<dbReference type="GO" id="GO:0009060">
    <property type="term" value="P:aerobic respiration"/>
    <property type="evidence" value="ECO:0007669"/>
    <property type="project" value="TreeGrafter"/>
</dbReference>
<comment type="function">
    <text evidence="1">Core subunit of the mitochondrial membrane respiratory chain NADH dehydrogenase (Complex I) that is believed to belong to the minimal assembly required for catalysis. Complex I functions in the transfer of electrons from NADH to the respiratory chain. The immediate electron acceptor for the enzyme is believed to be ubiquinone.</text>
</comment>
<geneLocation type="mitochondrion" evidence="15"/>
<evidence type="ECO:0000256" key="4">
    <source>
        <dbReference type="ARBA" id="ARBA00021009"/>
    </source>
</evidence>
<name>A0A7M3T295_9NEOP</name>
<comment type="subcellular location">
    <subcellularLocation>
        <location evidence="2 12">Mitochondrion inner membrane</location>
        <topology evidence="2 12">Multi-pass membrane protein</topology>
    </subcellularLocation>
</comment>
<evidence type="ECO:0000256" key="10">
    <source>
        <dbReference type="ARBA" id="ARBA00023128"/>
    </source>
</evidence>
<evidence type="ECO:0000256" key="13">
    <source>
        <dbReference type="RuleBase" id="RU000473"/>
    </source>
</evidence>
<dbReference type="GeneID" id="59444133"/>
<keyword evidence="5" id="KW-0813">Transport</keyword>
<dbReference type="EC" id="7.1.1.2" evidence="13"/>
<evidence type="ECO:0000313" key="15">
    <source>
        <dbReference type="EMBL" id="QFO91089.1"/>
    </source>
</evidence>
<dbReference type="CTD" id="4535"/>
<dbReference type="EMBL" id="MN167468">
    <property type="protein sequence ID" value="QFO91089.1"/>
    <property type="molecule type" value="Genomic_DNA"/>
</dbReference>
<protein>
    <recommendedName>
        <fullName evidence="4 13">NADH-ubiquinone oxidoreductase chain 1</fullName>
        <ecNumber evidence="13">7.1.1.2</ecNumber>
    </recommendedName>
</protein>
<reference evidence="15" key="1">
    <citation type="submission" date="2019-07" db="EMBL/GenBank/DDBJ databases">
        <title>The complete mitochondrial genome of the mulberry thrips, pseudodendrothrips mori (Niwa, 1908) (Thysanoptera;Thripidae).</title>
        <authorList>
            <person name="Seo B.Y."/>
            <person name="Lee G.-S."/>
            <person name="Park J."/>
            <person name="Xi H."/>
            <person name="Park J."/>
        </authorList>
    </citation>
    <scope>NUCLEOTIDE SEQUENCE</scope>
</reference>
<keyword evidence="7" id="KW-0999">Mitochondrion inner membrane</keyword>
<dbReference type="InterPro" id="IPR018086">
    <property type="entry name" value="NADH_UbQ_OxRdtase_su1_CS"/>
</dbReference>
<sequence length="310" mass="36037">MTFIFWLNFFIFVILTLISVAFITLFERKVLGYSQIRVGPNKTGVNGILQPLSDAIKLYTKEVNWPYLSNTLPFFFSPCLSLSLSFMIWISLPYFSSVMFMEMSFMFFLAVLGMGVYPILVSGWSSNSNYSSLGGMRALAQTISYEVSLVFIIISMMFLTSNLNFLKLMNSQKFAPMILFFMVTLMWLISSLAELNRTPFDFAEGESELVSGFNTEYSSGSFAIIFMAEYTMIMFFSVMSSVMFMGTLKMSMLFLLSLMNFMFFYIWARSTLPRYRYDKLMYMCWKLILPISMFNIFFMVFLFNTLSMFM</sequence>
<feature type="transmembrane region" description="Helical" evidence="14">
    <location>
        <begin position="250"/>
        <end position="268"/>
    </location>
</feature>
<feature type="transmembrane region" description="Helical" evidence="14">
    <location>
        <begin position="74"/>
        <end position="95"/>
    </location>
</feature>
<keyword evidence="9 13" id="KW-0830">Ubiquinone</keyword>
<proteinExistence type="inferred from homology"/>
<evidence type="ECO:0000256" key="12">
    <source>
        <dbReference type="RuleBase" id="RU000471"/>
    </source>
</evidence>
<dbReference type="PROSITE" id="PS00667">
    <property type="entry name" value="COMPLEX1_ND1_1"/>
    <property type="match status" value="1"/>
</dbReference>